<feature type="non-terminal residue" evidence="3">
    <location>
        <position position="86"/>
    </location>
</feature>
<keyword evidence="2" id="KW-0812">Transmembrane</keyword>
<keyword evidence="4" id="KW-1185">Reference proteome</keyword>
<evidence type="ECO:0000256" key="2">
    <source>
        <dbReference type="SAM" id="Phobius"/>
    </source>
</evidence>
<evidence type="ECO:0000256" key="1">
    <source>
        <dbReference type="SAM" id="MobiDB-lite"/>
    </source>
</evidence>
<dbReference type="Proteomes" id="UP001164746">
    <property type="component" value="Chromosome 14"/>
</dbReference>
<keyword evidence="2" id="KW-1133">Transmembrane helix</keyword>
<dbReference type="EMBL" id="CP111025">
    <property type="protein sequence ID" value="WAR25551.1"/>
    <property type="molecule type" value="Genomic_DNA"/>
</dbReference>
<reference evidence="3" key="1">
    <citation type="submission" date="2022-11" db="EMBL/GenBank/DDBJ databases">
        <title>Centuries of genome instability and evolution in soft-shell clam transmissible cancer (bioRxiv).</title>
        <authorList>
            <person name="Hart S.F.M."/>
            <person name="Yonemitsu M.A."/>
            <person name="Giersch R.M."/>
            <person name="Beal B.F."/>
            <person name="Arriagada G."/>
            <person name="Davis B.W."/>
            <person name="Ostrander E.A."/>
            <person name="Goff S.P."/>
            <person name="Metzger M.J."/>
        </authorList>
    </citation>
    <scope>NUCLEOTIDE SEQUENCE</scope>
    <source>
        <strain evidence="3">MELC-2E11</strain>
        <tissue evidence="3">Siphon/mantle</tissue>
    </source>
</reference>
<protein>
    <submittedName>
        <fullName evidence="3">Uncharacterized protein</fullName>
    </submittedName>
</protein>
<evidence type="ECO:0000313" key="4">
    <source>
        <dbReference type="Proteomes" id="UP001164746"/>
    </source>
</evidence>
<proteinExistence type="predicted"/>
<keyword evidence="2" id="KW-0472">Membrane</keyword>
<accession>A0ABY7FXT5</accession>
<sequence>MCKSLVSKASQAVPQEPRSMHIQPPSREAPPTPSPTTTGSGVPRFSPDAEYFTMKQLAIAVLVSFITGAASVTCVILIVWRCRNCH</sequence>
<evidence type="ECO:0000313" key="3">
    <source>
        <dbReference type="EMBL" id="WAR25551.1"/>
    </source>
</evidence>
<organism evidence="3 4">
    <name type="scientific">Mya arenaria</name>
    <name type="common">Soft-shell clam</name>
    <dbReference type="NCBI Taxonomy" id="6604"/>
    <lineage>
        <taxon>Eukaryota</taxon>
        <taxon>Metazoa</taxon>
        <taxon>Spiralia</taxon>
        <taxon>Lophotrochozoa</taxon>
        <taxon>Mollusca</taxon>
        <taxon>Bivalvia</taxon>
        <taxon>Autobranchia</taxon>
        <taxon>Heteroconchia</taxon>
        <taxon>Euheterodonta</taxon>
        <taxon>Imparidentia</taxon>
        <taxon>Neoheterodontei</taxon>
        <taxon>Myida</taxon>
        <taxon>Myoidea</taxon>
        <taxon>Myidae</taxon>
        <taxon>Mya</taxon>
    </lineage>
</organism>
<gene>
    <name evidence="3" type="ORF">MAR_011255</name>
</gene>
<feature type="transmembrane region" description="Helical" evidence="2">
    <location>
        <begin position="57"/>
        <end position="80"/>
    </location>
</feature>
<feature type="region of interest" description="Disordered" evidence="1">
    <location>
        <begin position="1"/>
        <end position="44"/>
    </location>
</feature>
<name>A0ABY7FXT5_MYAAR</name>